<comment type="caution">
    <text evidence="2">The sequence shown here is derived from an EMBL/GenBank/DDBJ whole genome shotgun (WGS) entry which is preliminary data.</text>
</comment>
<feature type="domain" description="QRICH1-like" evidence="1">
    <location>
        <begin position="5"/>
        <end position="79"/>
    </location>
</feature>
<accession>A0AAN8G1Z6</accession>
<name>A0AAN8G1Z6_PATCE</name>
<evidence type="ECO:0000259" key="1">
    <source>
        <dbReference type="Pfam" id="PF25561"/>
    </source>
</evidence>
<proteinExistence type="predicted"/>
<organism evidence="2 3">
    <name type="scientific">Patella caerulea</name>
    <name type="common">Rayed Mediterranean limpet</name>
    <dbReference type="NCBI Taxonomy" id="87958"/>
    <lineage>
        <taxon>Eukaryota</taxon>
        <taxon>Metazoa</taxon>
        <taxon>Spiralia</taxon>
        <taxon>Lophotrochozoa</taxon>
        <taxon>Mollusca</taxon>
        <taxon>Gastropoda</taxon>
        <taxon>Patellogastropoda</taxon>
        <taxon>Patelloidea</taxon>
        <taxon>Patellidae</taxon>
        <taxon>Patella</taxon>
    </lineage>
</organism>
<keyword evidence="3" id="KW-1185">Reference proteome</keyword>
<protein>
    <recommendedName>
        <fullName evidence="1">QRICH1-like domain-containing protein</fullName>
    </recommendedName>
</protein>
<evidence type="ECO:0000313" key="3">
    <source>
        <dbReference type="Proteomes" id="UP001347796"/>
    </source>
</evidence>
<gene>
    <name evidence="2" type="ORF">SNE40_020037</name>
</gene>
<evidence type="ECO:0000313" key="2">
    <source>
        <dbReference type="EMBL" id="KAK6168867.1"/>
    </source>
</evidence>
<dbReference type="AlphaFoldDB" id="A0AAN8G1Z6"/>
<dbReference type="Pfam" id="PF25561">
    <property type="entry name" value="QRICH1"/>
    <property type="match status" value="1"/>
</dbReference>
<dbReference type="InterPro" id="IPR057926">
    <property type="entry name" value="QRICH1_dom"/>
</dbReference>
<dbReference type="EMBL" id="JAZGQO010000015">
    <property type="protein sequence ID" value="KAK6168867.1"/>
    <property type="molecule type" value="Genomic_DNA"/>
</dbReference>
<dbReference type="Proteomes" id="UP001347796">
    <property type="component" value="Unassembled WGS sequence"/>
</dbReference>
<reference evidence="2 3" key="1">
    <citation type="submission" date="2024-01" db="EMBL/GenBank/DDBJ databases">
        <title>The genome of the rayed Mediterranean limpet Patella caerulea (Linnaeus, 1758).</title>
        <authorList>
            <person name="Anh-Thu Weber A."/>
            <person name="Halstead-Nussloch G."/>
        </authorList>
    </citation>
    <scope>NUCLEOTIDE SEQUENCE [LARGE SCALE GENOMIC DNA]</scope>
    <source>
        <strain evidence="2">AATW-2023a</strain>
        <tissue evidence="2">Whole specimen</tissue>
    </source>
</reference>
<sequence length="109" mass="12494">MQNNHDNEERKITKDLEHIDSIDLNVWLKHFVVEVRKKDGEKYPPNSIFLMSYLSLNCKKNLDILKNGEFVEFCQVLDGQKKQLNKIYLQCLLNMTSSGGGGYGISSQG</sequence>